<dbReference type="SUPFAM" id="SSF49785">
    <property type="entry name" value="Galactose-binding domain-like"/>
    <property type="match status" value="1"/>
</dbReference>
<organism evidence="9 10">
    <name type="scientific">Nakamurella panacisegetis</name>
    <dbReference type="NCBI Taxonomy" id="1090615"/>
    <lineage>
        <taxon>Bacteria</taxon>
        <taxon>Bacillati</taxon>
        <taxon>Actinomycetota</taxon>
        <taxon>Actinomycetes</taxon>
        <taxon>Nakamurellales</taxon>
        <taxon>Nakamurellaceae</taxon>
        <taxon>Nakamurella</taxon>
    </lineage>
</organism>
<keyword evidence="7" id="KW-1133">Transmembrane helix</keyword>
<dbReference type="SUPFAM" id="SSF52540">
    <property type="entry name" value="P-loop containing nucleoside triphosphate hydrolases"/>
    <property type="match status" value="1"/>
</dbReference>
<keyword evidence="4" id="KW-0378">Hydrolase</keyword>
<keyword evidence="7" id="KW-0472">Membrane</keyword>
<dbReference type="PROSITE" id="PS50893">
    <property type="entry name" value="ABC_TRANSPORTER_2"/>
    <property type="match status" value="1"/>
</dbReference>
<dbReference type="Gene3D" id="3.40.50.300">
    <property type="entry name" value="P-loop containing nucleotide triphosphate hydrolases"/>
    <property type="match status" value="1"/>
</dbReference>
<evidence type="ECO:0000256" key="4">
    <source>
        <dbReference type="ARBA" id="ARBA00022801"/>
    </source>
</evidence>
<comment type="similarity">
    <text evidence="1">Belongs to the ABC transporter superfamily.</text>
</comment>
<name>A0A1H0RQ77_9ACTN</name>
<evidence type="ECO:0000256" key="7">
    <source>
        <dbReference type="SAM" id="Phobius"/>
    </source>
</evidence>
<keyword evidence="10" id="KW-1185">Reference proteome</keyword>
<evidence type="ECO:0000256" key="1">
    <source>
        <dbReference type="ARBA" id="ARBA00005417"/>
    </source>
</evidence>
<dbReference type="GO" id="GO:0005524">
    <property type="term" value="F:ATP binding"/>
    <property type="evidence" value="ECO:0007669"/>
    <property type="project" value="UniProtKB-KW"/>
</dbReference>
<dbReference type="PROSITE" id="PS00211">
    <property type="entry name" value="ABC_TRANSPORTER_1"/>
    <property type="match status" value="1"/>
</dbReference>
<reference evidence="9 10" key="1">
    <citation type="submission" date="2016-10" db="EMBL/GenBank/DDBJ databases">
        <authorList>
            <person name="de Groot N.N."/>
        </authorList>
    </citation>
    <scope>NUCLEOTIDE SEQUENCE [LARGE SCALE GENOMIC DNA]</scope>
    <source>
        <strain evidence="10">P4-7,KCTC 19426,CECT 7604</strain>
    </source>
</reference>
<dbReference type="PANTHER" id="PTHR43335">
    <property type="entry name" value="ABC TRANSPORTER, ATP-BINDING PROTEIN"/>
    <property type="match status" value="1"/>
</dbReference>
<evidence type="ECO:0000256" key="5">
    <source>
        <dbReference type="ARBA" id="ARBA00022840"/>
    </source>
</evidence>
<feature type="compositionally biased region" description="Low complexity" evidence="6">
    <location>
        <begin position="240"/>
        <end position="249"/>
    </location>
</feature>
<keyword evidence="2" id="KW-0813">Transport</keyword>
<dbReference type="Pfam" id="PF02129">
    <property type="entry name" value="Peptidase_S15"/>
    <property type="match status" value="1"/>
</dbReference>
<dbReference type="InterPro" id="IPR029058">
    <property type="entry name" value="AB_hydrolase_fold"/>
</dbReference>
<sequence length="987" mass="99682">MRLDRLLAGRTRKLLASLVALVIVAAIVLVATPKNAEPSSAVRTQDETISVPGGPGVTGQVKIDATLYLPPGSGRAPAVLMAHGFGGSKQSVAGDARTLAARGFVVLAYSARGFGHSSGQIALDSLEYEVPDARALVSWLATRPEVQLDGPGDPRVGVTGASYGGALSLMLAGTDPRIDAVAPLITWNNLATALFPNAVAPPGAVADGTPAQADGSSNGVFKKSWAANLLASVISGSALSGATSTTAPSDNGDAGFGRGKSTTAAPPDPNAGSVTDGSASSSATTTGCGRLMPALCAAYSTAAQTGMLDSTLSALLARSSPSAVVGRITAPTLLVQGERDTLFGLDQADANARAIAARGTTVAVTWYNGGHDGGSPDQVTQDRITNWFSYYLSGIGAKPSTAFSYSVDGPLSDTGVARTRTLQVPAYLGVSGAARTPEVAIPLTGATQTVLNPPGGAPAGISAIPGLSALAGNALSALSSGIPGQVARFTSAPLKALTVIAGTPTVSVSVSSVSLPQSAGSDRSGAVLFASISKISAGGVRTLAGNAVAPVRLTGLPADGSSRTVTINLPAVALQVEAGSRIEITLTTTDQAYAGPTAPAVYRVGLAGNVHVVTVPEVGGIRVSAGDIPVGTLVALIVLALIAVVALVLGGRVRTRRPAPAAAGAPSPSPADRLPLVITGLGKSYPGGVAAVTDVTFTVGAGQVLGLLGPNGAGKTTTLRMVMGLITPTSGEIRVFGQRVRPGAEILARIGSFVEGSGFLPHLSGRANLDLYWRATGRPRADAHLDEALEIAALGKAINRKVKTYSQGMRQRLAIAQAMLGLPDLLLLDEPTNGLDPPQIHAMREVLRGYAATGRTVLVSSHMLSEVEQTCSHVVVVHQGRTIAAGTVADMVSASGDMVFSVDDPDRAITVLRSLPGVRAVELDDPDLDRRDGGLLRADLGSCRPADAVSALVGAGVGIRTAAPRNRLEDVFLELVGAADPIAGGSR</sequence>
<feature type="compositionally biased region" description="Low complexity" evidence="6">
    <location>
        <begin position="271"/>
        <end position="283"/>
    </location>
</feature>
<dbReference type="InterPro" id="IPR000383">
    <property type="entry name" value="Xaa-Pro-like_dom"/>
</dbReference>
<feature type="transmembrane region" description="Helical" evidence="7">
    <location>
        <begin position="628"/>
        <end position="649"/>
    </location>
</feature>
<dbReference type="Pfam" id="PF08530">
    <property type="entry name" value="PepX_C"/>
    <property type="match status" value="1"/>
</dbReference>
<dbReference type="SMART" id="SM00939">
    <property type="entry name" value="PepX_C"/>
    <property type="match status" value="1"/>
</dbReference>
<dbReference type="SMART" id="SM00382">
    <property type="entry name" value="AAA"/>
    <property type="match status" value="1"/>
</dbReference>
<dbReference type="InterPro" id="IPR003439">
    <property type="entry name" value="ABC_transporter-like_ATP-bd"/>
</dbReference>
<dbReference type="InterPro" id="IPR008979">
    <property type="entry name" value="Galactose-bd-like_sf"/>
</dbReference>
<feature type="region of interest" description="Disordered" evidence="6">
    <location>
        <begin position="240"/>
        <end position="283"/>
    </location>
</feature>
<evidence type="ECO:0000259" key="8">
    <source>
        <dbReference type="PROSITE" id="PS50893"/>
    </source>
</evidence>
<dbReference type="RefSeq" id="WP_231988183.1">
    <property type="nucleotide sequence ID" value="NZ_LT629710.1"/>
</dbReference>
<evidence type="ECO:0000256" key="3">
    <source>
        <dbReference type="ARBA" id="ARBA00022741"/>
    </source>
</evidence>
<dbReference type="InterPro" id="IPR017871">
    <property type="entry name" value="ABC_transporter-like_CS"/>
</dbReference>
<evidence type="ECO:0000313" key="9">
    <source>
        <dbReference type="EMBL" id="SDP31701.1"/>
    </source>
</evidence>
<feature type="domain" description="ABC transporter" evidence="8">
    <location>
        <begin position="676"/>
        <end position="904"/>
    </location>
</feature>
<dbReference type="GO" id="GO:0008239">
    <property type="term" value="F:dipeptidyl-peptidase activity"/>
    <property type="evidence" value="ECO:0007669"/>
    <property type="project" value="InterPro"/>
</dbReference>
<evidence type="ECO:0000256" key="6">
    <source>
        <dbReference type="SAM" id="MobiDB-lite"/>
    </source>
</evidence>
<dbReference type="Pfam" id="PF00005">
    <property type="entry name" value="ABC_tran"/>
    <property type="match status" value="1"/>
</dbReference>
<dbReference type="InterPro" id="IPR013736">
    <property type="entry name" value="Xaa-Pro_dipept_C"/>
</dbReference>
<dbReference type="STRING" id="1090615.SAMN04515671_3701"/>
<accession>A0A1H0RQ77</accession>
<dbReference type="SUPFAM" id="SSF53474">
    <property type="entry name" value="alpha/beta-Hydrolases"/>
    <property type="match status" value="1"/>
</dbReference>
<dbReference type="PANTHER" id="PTHR43335:SF4">
    <property type="entry name" value="ABC TRANSPORTER, ATP-BINDING PROTEIN"/>
    <property type="match status" value="1"/>
</dbReference>
<keyword evidence="3" id="KW-0547">Nucleotide-binding</keyword>
<dbReference type="InterPro" id="IPR027417">
    <property type="entry name" value="P-loop_NTPase"/>
</dbReference>
<dbReference type="EMBL" id="LT629710">
    <property type="protein sequence ID" value="SDP31701.1"/>
    <property type="molecule type" value="Genomic_DNA"/>
</dbReference>
<gene>
    <name evidence="9" type="ORF">SAMN04515671_3701</name>
</gene>
<keyword evidence="5 9" id="KW-0067">ATP-binding</keyword>
<dbReference type="GO" id="GO:0016887">
    <property type="term" value="F:ATP hydrolysis activity"/>
    <property type="evidence" value="ECO:0007669"/>
    <property type="project" value="InterPro"/>
</dbReference>
<dbReference type="Gene3D" id="2.60.120.260">
    <property type="entry name" value="Galactose-binding domain-like"/>
    <property type="match status" value="1"/>
</dbReference>
<dbReference type="AlphaFoldDB" id="A0A1H0RQ77"/>
<keyword evidence="7" id="KW-0812">Transmembrane</keyword>
<dbReference type="InterPro" id="IPR003593">
    <property type="entry name" value="AAA+_ATPase"/>
</dbReference>
<dbReference type="Proteomes" id="UP000198741">
    <property type="component" value="Chromosome I"/>
</dbReference>
<protein>
    <submittedName>
        <fullName evidence="9">ABC-2 type transport system ATP-binding protein</fullName>
    </submittedName>
</protein>
<evidence type="ECO:0000256" key="2">
    <source>
        <dbReference type="ARBA" id="ARBA00022448"/>
    </source>
</evidence>
<evidence type="ECO:0000313" key="10">
    <source>
        <dbReference type="Proteomes" id="UP000198741"/>
    </source>
</evidence>
<dbReference type="Gene3D" id="3.40.50.1820">
    <property type="entry name" value="alpha/beta hydrolase"/>
    <property type="match status" value="2"/>
</dbReference>
<proteinExistence type="inferred from homology"/>